<gene>
    <name evidence="9" type="ORF">H671_4g12678</name>
</gene>
<evidence type="ECO:0000256" key="1">
    <source>
        <dbReference type="ARBA" id="ARBA00004245"/>
    </source>
</evidence>
<keyword evidence="6 7" id="KW-0206">Cytoskeleton</keyword>
<feature type="compositionally biased region" description="Polar residues" evidence="8">
    <location>
        <begin position="827"/>
        <end position="842"/>
    </location>
</feature>
<reference evidence="10" key="1">
    <citation type="journal article" date="2013" name="Nat. Biotechnol.">
        <title>Chinese hamster genome sequenced from sorted chromosomes.</title>
        <authorList>
            <person name="Brinkrolf K."/>
            <person name="Rupp O."/>
            <person name="Laux H."/>
            <person name="Kollin F."/>
            <person name="Ernst W."/>
            <person name="Linke B."/>
            <person name="Kofler R."/>
            <person name="Romand S."/>
            <person name="Hesse F."/>
            <person name="Budach W.E."/>
            <person name="Galosy S."/>
            <person name="Muller D."/>
            <person name="Noll T."/>
            <person name="Wienberg J."/>
            <person name="Jostock T."/>
            <person name="Leonard M."/>
            <person name="Grillari J."/>
            <person name="Tauch A."/>
            <person name="Goesmann A."/>
            <person name="Helk B."/>
            <person name="Mott J.E."/>
            <person name="Puhler A."/>
            <person name="Borth N."/>
        </authorList>
    </citation>
    <scope>NUCLEOTIDE SEQUENCE [LARGE SCALE GENOMIC DNA]</scope>
    <source>
        <strain evidence="10">17A/GY</strain>
    </source>
</reference>
<dbReference type="GO" id="GO:0005874">
    <property type="term" value="C:microtubule"/>
    <property type="evidence" value="ECO:0007669"/>
    <property type="project" value="UniProtKB-KW"/>
</dbReference>
<dbReference type="InterPro" id="IPR027324">
    <property type="entry name" value="MAP2/MAP4/Tau"/>
</dbReference>
<evidence type="ECO:0000313" key="10">
    <source>
        <dbReference type="Proteomes" id="UP000030759"/>
    </source>
</evidence>
<evidence type="ECO:0000256" key="3">
    <source>
        <dbReference type="ARBA" id="ARBA00022553"/>
    </source>
</evidence>
<feature type="compositionally biased region" description="Polar residues" evidence="8">
    <location>
        <begin position="771"/>
        <end position="792"/>
    </location>
</feature>
<evidence type="ECO:0000256" key="5">
    <source>
        <dbReference type="ARBA" id="ARBA00022737"/>
    </source>
</evidence>
<comment type="subcellular location">
    <subcellularLocation>
        <location evidence="1 7">Cytoplasm</location>
        <location evidence="1 7">Cytoskeleton</location>
    </subcellularLocation>
</comment>
<dbReference type="PANTHER" id="PTHR11501:SF16">
    <property type="entry name" value="MICROTUBULE-ASSOCIATED PROTEIN 4"/>
    <property type="match status" value="1"/>
</dbReference>
<keyword evidence="3" id="KW-0597">Phosphoprotein</keyword>
<dbReference type="PROSITE" id="PS00229">
    <property type="entry name" value="TAU_MAP_1"/>
    <property type="match status" value="3"/>
</dbReference>
<dbReference type="PROSITE" id="PS51491">
    <property type="entry name" value="TAU_MAP_2"/>
    <property type="match status" value="4"/>
</dbReference>
<name>A0A061I677_CRIGR</name>
<keyword evidence="5" id="KW-0677">Repeat</keyword>
<dbReference type="EMBL" id="KE675468">
    <property type="protein sequence ID" value="ERE75393.1"/>
    <property type="molecule type" value="Genomic_DNA"/>
</dbReference>
<feature type="region of interest" description="Disordered" evidence="8">
    <location>
        <begin position="602"/>
        <end position="955"/>
    </location>
</feature>
<organism evidence="9 10">
    <name type="scientific">Cricetulus griseus</name>
    <name type="common">Chinese hamster</name>
    <name type="synonym">Cricetulus barabensis griseus</name>
    <dbReference type="NCBI Taxonomy" id="10029"/>
    <lineage>
        <taxon>Eukaryota</taxon>
        <taxon>Metazoa</taxon>
        <taxon>Chordata</taxon>
        <taxon>Craniata</taxon>
        <taxon>Vertebrata</taxon>
        <taxon>Euteleostomi</taxon>
        <taxon>Mammalia</taxon>
        <taxon>Eutheria</taxon>
        <taxon>Euarchontoglires</taxon>
        <taxon>Glires</taxon>
        <taxon>Rodentia</taxon>
        <taxon>Myomorpha</taxon>
        <taxon>Muroidea</taxon>
        <taxon>Cricetidae</taxon>
        <taxon>Cricetinae</taxon>
        <taxon>Cricetulus</taxon>
    </lineage>
</organism>
<feature type="compositionally biased region" description="Basic and acidic residues" evidence="8">
    <location>
        <begin position="805"/>
        <end position="814"/>
    </location>
</feature>
<evidence type="ECO:0000256" key="8">
    <source>
        <dbReference type="SAM" id="MobiDB-lite"/>
    </source>
</evidence>
<proteinExistence type="predicted"/>
<feature type="compositionally biased region" description="Polar residues" evidence="8">
    <location>
        <begin position="671"/>
        <end position="683"/>
    </location>
</feature>
<feature type="compositionally biased region" description="Polar residues" evidence="8">
    <location>
        <begin position="575"/>
        <end position="584"/>
    </location>
</feature>
<dbReference type="GO" id="GO:0043005">
    <property type="term" value="C:neuron projection"/>
    <property type="evidence" value="ECO:0007669"/>
    <property type="project" value="TreeGrafter"/>
</dbReference>
<sequence>LQSCRMADLSLVDALTDPPPEIEGEIKRDFIATLEAEPYDDTVGETVEKTEYIPLMDGDEKIGNPESKKKPCSDTSQADGIPSSKPTLLANGDHGMAANITTGSPTDFLEEKMAYQEYQNSQNWPEDASFCFQPQQVLGTNQADPLKVHHDDGLADLLFASSGPPNASAFIGQSDPLGDNYGMLPRDSLGPMAVVSPEWSVEASNSPHPESFISPEVVIETLQPAAELSKEIEVKSVKEQLPTKELEMMAEEKTTDVVPCRETDVSLSTDMTPGTETEVALAKDAEEATKPDVILSDALQPSIESDISLAEDMELCVGTEVTPVKDIILPTEADVSLTEGMAPPTEDEMVPDKDVTLPKETEMTLPIAMDLVPPEDMALVKETELAPVKGMVSLSEIEVSLAKDAESSTAEEMALPSDTPMVLTKDATLPLETEGSLVKGMTPSLETEMTLAKEIAPPIETKIDMVRDMASLPESEVSLGKEVVTLLEKQVVTEFNSSTPLSEKEVASVKDISLPPETEAPLGKDAVLPSETELTLDNNVTPAKDITLPSELEVAAVQIENKENEQAQEEFGEDSQLQSVQHKGQSAIPPCMILPEPVKAADQQFNLPIDEGSLENLEQKETSGSQPSELSSGIARQEEGKAAVSVTGNDITTPPNKELPPSPEKKGKPLATTQPAKTSTSKAKTQPTPLPKQPTPTTTGGLNKKPMSLASGSVPAAPPKRPAAATATTRPSTLPARDGKPKPITDAKIPEKRTSPSKPVSALRPGPKTIPTVSKATSPSTLVSTGPISRSPATPLPKRPISTKTEGKAADVKRMTAKSAPADLNRSKTTSASSVKRNTTPTGAAPPVGMTAPRVKPMSAPSRPSVALSVDKKPISAKPSSSAPRLSRLTPTASGPSLKSVRSKIGSTENIKHQPGGGRAKVEKKTEAAATAGKPEPNAVTKAAGSIGSAQRPPVGKVQIVSKKVSYSHIQSKCGSKDNIKHVPGGGNVQIQNKKVDISKVSSKCGSKANIKHKPGGGDVKIESQKLNFKEKAQAKVGSLDNVGHLPAGGAVKTEGGGSEAPPCPGLPAGEELAIPEAEPDAGAPTSASGLSGHTTLSGGGDQREPQTLDSQIQETSI</sequence>
<feature type="region of interest" description="Disordered" evidence="8">
    <location>
        <begin position="1039"/>
        <end position="1118"/>
    </location>
</feature>
<feature type="compositionally biased region" description="Polar residues" evidence="8">
    <location>
        <begin position="646"/>
        <end position="655"/>
    </location>
</feature>
<feature type="compositionally biased region" description="Polar residues" evidence="8">
    <location>
        <begin position="622"/>
        <end position="631"/>
    </location>
</feature>
<dbReference type="GO" id="GO:0008017">
    <property type="term" value="F:microtubule binding"/>
    <property type="evidence" value="ECO:0007669"/>
    <property type="project" value="InterPro"/>
</dbReference>
<dbReference type="Proteomes" id="UP000030759">
    <property type="component" value="Unassembled WGS sequence"/>
</dbReference>
<dbReference type="GO" id="GO:0031175">
    <property type="term" value="P:neuron projection development"/>
    <property type="evidence" value="ECO:0007669"/>
    <property type="project" value="TreeGrafter"/>
</dbReference>
<dbReference type="Pfam" id="PF00418">
    <property type="entry name" value="Tubulin-binding"/>
    <property type="match status" value="4"/>
</dbReference>
<feature type="compositionally biased region" description="Low complexity" evidence="8">
    <location>
        <begin position="1086"/>
        <end position="1097"/>
    </location>
</feature>
<feature type="compositionally biased region" description="Basic and acidic residues" evidence="8">
    <location>
        <begin position="58"/>
        <end position="72"/>
    </location>
</feature>
<feature type="region of interest" description="Disordered" evidence="8">
    <location>
        <begin position="559"/>
        <end position="590"/>
    </location>
</feature>
<feature type="non-terminal residue" evidence="9">
    <location>
        <position position="1"/>
    </location>
</feature>
<evidence type="ECO:0000256" key="6">
    <source>
        <dbReference type="ARBA" id="ARBA00023212"/>
    </source>
</evidence>
<protein>
    <recommendedName>
        <fullName evidence="7">Microtubule-associated protein</fullName>
    </recommendedName>
</protein>
<feature type="region of interest" description="Disordered" evidence="8">
    <location>
        <begin position="53"/>
        <end position="103"/>
    </location>
</feature>
<dbReference type="GO" id="GO:0000226">
    <property type="term" value="P:microtubule cytoskeleton organization"/>
    <property type="evidence" value="ECO:0007669"/>
    <property type="project" value="TreeGrafter"/>
</dbReference>
<keyword evidence="4 7" id="KW-0493">Microtubule</keyword>
<keyword evidence="2 7" id="KW-0963">Cytoplasm</keyword>
<feature type="compositionally biased region" description="Low complexity" evidence="8">
    <location>
        <begin position="722"/>
        <end position="736"/>
    </location>
</feature>
<accession>A0A061I677</accession>
<dbReference type="InterPro" id="IPR001084">
    <property type="entry name" value="MAP_tubulin-bd_rpt"/>
</dbReference>
<evidence type="ECO:0000313" key="9">
    <source>
        <dbReference type="EMBL" id="ERE75393.1"/>
    </source>
</evidence>
<dbReference type="PANTHER" id="PTHR11501">
    <property type="entry name" value="MICROTUBULE-ASSOCIATED PROTEIN"/>
    <property type="match status" value="1"/>
</dbReference>
<feature type="compositionally biased region" description="Polar residues" evidence="8">
    <location>
        <begin position="1108"/>
        <end position="1118"/>
    </location>
</feature>
<dbReference type="AlphaFoldDB" id="A0A061I677"/>
<evidence type="ECO:0000256" key="7">
    <source>
        <dbReference type="RuleBase" id="RU000686"/>
    </source>
</evidence>
<evidence type="ECO:0000256" key="2">
    <source>
        <dbReference type="ARBA" id="ARBA00022490"/>
    </source>
</evidence>
<evidence type="ECO:0000256" key="4">
    <source>
        <dbReference type="ARBA" id="ARBA00022701"/>
    </source>
</evidence>
<feature type="compositionally biased region" description="Basic and acidic residues" evidence="8">
    <location>
        <begin position="737"/>
        <end position="754"/>
    </location>
</feature>